<gene>
    <name evidence="1" type="ORF">SCF082_LOCUS8240</name>
</gene>
<dbReference type="EMBL" id="CAXAMM010004692">
    <property type="protein sequence ID" value="CAK9004569.1"/>
    <property type="molecule type" value="Genomic_DNA"/>
</dbReference>
<evidence type="ECO:0000313" key="1">
    <source>
        <dbReference type="EMBL" id="CAK9004569.1"/>
    </source>
</evidence>
<sequence length="179" mass="19112">MGAVVAACAAESCRRSATIFTEPLAEILASTGEGGNYGSLVRLHMEGQRPNEIIAKQIRPTVSEDNMSEMRLAEHRRFLKGFEVEAAAYANLSAELLAAELAVPSLLHLEMPMPEEPQWSLTLHLEDLSQRFPRGANGQVRRMSSEAPKGGAAGVVATRQLLDFGSLGKVAISSAPGGL</sequence>
<organism evidence="1 2">
    <name type="scientific">Durusdinium trenchii</name>
    <dbReference type="NCBI Taxonomy" id="1381693"/>
    <lineage>
        <taxon>Eukaryota</taxon>
        <taxon>Sar</taxon>
        <taxon>Alveolata</taxon>
        <taxon>Dinophyceae</taxon>
        <taxon>Suessiales</taxon>
        <taxon>Symbiodiniaceae</taxon>
        <taxon>Durusdinium</taxon>
    </lineage>
</organism>
<proteinExistence type="predicted"/>
<keyword evidence="1" id="KW-0418">Kinase</keyword>
<name>A0ABP0ISN4_9DINO</name>
<evidence type="ECO:0000313" key="2">
    <source>
        <dbReference type="Proteomes" id="UP001642464"/>
    </source>
</evidence>
<comment type="caution">
    <text evidence="1">The sequence shown here is derived from an EMBL/GenBank/DDBJ whole genome shotgun (WGS) entry which is preliminary data.</text>
</comment>
<keyword evidence="2" id="KW-1185">Reference proteome</keyword>
<reference evidence="1 2" key="1">
    <citation type="submission" date="2024-02" db="EMBL/GenBank/DDBJ databases">
        <authorList>
            <person name="Chen Y."/>
            <person name="Shah S."/>
            <person name="Dougan E. K."/>
            <person name="Thang M."/>
            <person name="Chan C."/>
        </authorList>
    </citation>
    <scope>NUCLEOTIDE SEQUENCE [LARGE SCALE GENOMIC DNA]</scope>
</reference>
<protein>
    <submittedName>
        <fullName evidence="1">Serine/threonine-protein kinase pkn1</fullName>
    </submittedName>
</protein>
<accession>A0ABP0ISN4</accession>
<dbReference type="Proteomes" id="UP001642464">
    <property type="component" value="Unassembled WGS sequence"/>
</dbReference>
<dbReference type="GO" id="GO:0016301">
    <property type="term" value="F:kinase activity"/>
    <property type="evidence" value="ECO:0007669"/>
    <property type="project" value="UniProtKB-KW"/>
</dbReference>
<keyword evidence="1" id="KW-0808">Transferase</keyword>